<proteinExistence type="inferred from homology"/>
<keyword evidence="4 10" id="KW-0812">Transmembrane</keyword>
<evidence type="ECO:0000256" key="2">
    <source>
        <dbReference type="ARBA" id="ARBA00022448"/>
    </source>
</evidence>
<keyword evidence="9 10" id="KW-0998">Cell outer membrane</keyword>
<feature type="chain" id="PRO_5029617925" evidence="12">
    <location>
        <begin position="39"/>
        <end position="691"/>
    </location>
</feature>
<dbReference type="InterPro" id="IPR039426">
    <property type="entry name" value="TonB-dep_rcpt-like"/>
</dbReference>
<dbReference type="KEGG" id="mrob:HH214_11475"/>
<evidence type="ECO:0000256" key="4">
    <source>
        <dbReference type="ARBA" id="ARBA00022692"/>
    </source>
</evidence>
<dbReference type="RefSeq" id="WP_169607783.1">
    <property type="nucleotide sequence ID" value="NZ_CP051682.1"/>
</dbReference>
<dbReference type="GO" id="GO:0009279">
    <property type="term" value="C:cell outer membrane"/>
    <property type="evidence" value="ECO:0007669"/>
    <property type="project" value="UniProtKB-SubCell"/>
</dbReference>
<evidence type="ECO:0000313" key="16">
    <source>
        <dbReference type="Proteomes" id="UP000503278"/>
    </source>
</evidence>
<keyword evidence="3 10" id="KW-1134">Transmembrane beta strand</keyword>
<evidence type="ECO:0000256" key="1">
    <source>
        <dbReference type="ARBA" id="ARBA00004571"/>
    </source>
</evidence>
<dbReference type="EMBL" id="CP051682">
    <property type="protein sequence ID" value="QJD96447.1"/>
    <property type="molecule type" value="Genomic_DNA"/>
</dbReference>
<evidence type="ECO:0000256" key="10">
    <source>
        <dbReference type="PROSITE-ProRule" id="PRU01360"/>
    </source>
</evidence>
<evidence type="ECO:0000259" key="14">
    <source>
        <dbReference type="Pfam" id="PF07715"/>
    </source>
</evidence>
<dbReference type="Gene3D" id="2.40.170.20">
    <property type="entry name" value="TonB-dependent receptor, beta-barrel domain"/>
    <property type="match status" value="1"/>
</dbReference>
<keyword evidence="16" id="KW-1185">Reference proteome</keyword>
<keyword evidence="8 15" id="KW-0675">Receptor</keyword>
<comment type="subcellular location">
    <subcellularLocation>
        <location evidence="1 10">Cell outer membrane</location>
        <topology evidence="1 10">Multi-pass membrane protein</topology>
    </subcellularLocation>
</comment>
<dbReference type="InterPro" id="IPR012910">
    <property type="entry name" value="Plug_dom"/>
</dbReference>
<accession>A0A7L5E223</accession>
<keyword evidence="7 10" id="KW-0472">Membrane</keyword>
<dbReference type="InterPro" id="IPR037066">
    <property type="entry name" value="Plug_dom_sf"/>
</dbReference>
<evidence type="ECO:0000256" key="12">
    <source>
        <dbReference type="SAM" id="SignalP"/>
    </source>
</evidence>
<dbReference type="InterPro" id="IPR036942">
    <property type="entry name" value="Beta-barrel_TonB_sf"/>
</dbReference>
<dbReference type="GO" id="GO:0015344">
    <property type="term" value="F:siderophore uptake transmembrane transporter activity"/>
    <property type="evidence" value="ECO:0007669"/>
    <property type="project" value="TreeGrafter"/>
</dbReference>
<keyword evidence="2 10" id="KW-0813">Transport</keyword>
<organism evidence="15 16">
    <name type="scientific">Mucilaginibacter robiniae</name>
    <dbReference type="NCBI Taxonomy" id="2728022"/>
    <lineage>
        <taxon>Bacteria</taxon>
        <taxon>Pseudomonadati</taxon>
        <taxon>Bacteroidota</taxon>
        <taxon>Sphingobacteriia</taxon>
        <taxon>Sphingobacteriales</taxon>
        <taxon>Sphingobacteriaceae</taxon>
        <taxon>Mucilaginibacter</taxon>
    </lineage>
</organism>
<comment type="similarity">
    <text evidence="10 11">Belongs to the TonB-dependent receptor family.</text>
</comment>
<dbReference type="Proteomes" id="UP000503278">
    <property type="component" value="Chromosome"/>
</dbReference>
<evidence type="ECO:0000259" key="13">
    <source>
        <dbReference type="Pfam" id="PF00593"/>
    </source>
</evidence>
<dbReference type="Gene3D" id="2.170.130.10">
    <property type="entry name" value="TonB-dependent receptor, plug domain"/>
    <property type="match status" value="1"/>
</dbReference>
<gene>
    <name evidence="15" type="ORF">HH214_11475</name>
</gene>
<evidence type="ECO:0000256" key="11">
    <source>
        <dbReference type="RuleBase" id="RU003357"/>
    </source>
</evidence>
<evidence type="ECO:0000256" key="6">
    <source>
        <dbReference type="ARBA" id="ARBA00023077"/>
    </source>
</evidence>
<sequence length="691" mass="78324">MKLAVLYAHYKRTGHCVTFWRLLTFFAAGACCCPQASAQILPTVKDTLKNNQLQEVRVRAIKPDIRAASPTPVQILKGTELERLNSFSVADALRYFTGAELKDYGGIGGLKTVDVRSLGTNHTGVFYDGLPISNAQNGQVDLSKFSLDNIEAIELYNGQKSAIFQPAQAFSVASSLYLQTKQPHFATDEHTHIKTTLKVGSFGLFNPAILWQQKLSAKTSSTISVEWIQANGRYKFRETNGTYDTTAVRHNADISAIRAEASLNGTLADSSTWLVKAYLYHSDRGLPGAIVKNRFDYDERQWDGNYFTQATYQKNIASWYSLLLNGKYALDDTRYLNPHYANLQGYLDNHYQQQNAYLSAANLFHVTPQLDVDFSGDVQWSQLRKLDNDLYRFVYPTRYTTLTALSADYHLSWLKIQGTLLGTFINEKVKLYEGAANRQVLSPSLSAIYQPLASDFAIRTFYKHTFRMPTFNDLYYTLIGNTSLKPEYTTQYDVGFTYNKTIPIGILQQLLITTDAYYNRVKNKIVAIPTTNLFRWTMLNLGLVDIRGLDASIKSGWQIGAATLLHVNLNYTYQRALDVTPPPDNSPYQGQIPYVPKHSGSAVLGVEHQQLSFNYSFVYTGARYNAKDNLPVNYVQPWYTHDVSATYNYPYHKSMIKLTAEVNNLLNQYYDVVLNYPMPGRSYRVTLSFNY</sequence>
<feature type="signal peptide" evidence="12">
    <location>
        <begin position="1"/>
        <end position="38"/>
    </location>
</feature>
<keyword evidence="5 12" id="KW-0732">Signal</keyword>
<dbReference type="PROSITE" id="PS52016">
    <property type="entry name" value="TONB_DEPENDENT_REC_3"/>
    <property type="match status" value="1"/>
</dbReference>
<evidence type="ECO:0000256" key="3">
    <source>
        <dbReference type="ARBA" id="ARBA00022452"/>
    </source>
</evidence>
<feature type="domain" description="TonB-dependent receptor-like beta-barrel" evidence="13">
    <location>
        <begin position="218"/>
        <end position="665"/>
    </location>
</feature>
<evidence type="ECO:0000256" key="5">
    <source>
        <dbReference type="ARBA" id="ARBA00022729"/>
    </source>
</evidence>
<dbReference type="SUPFAM" id="SSF56935">
    <property type="entry name" value="Porins"/>
    <property type="match status" value="1"/>
</dbReference>
<name>A0A7L5E223_9SPHI</name>
<feature type="domain" description="TonB-dependent receptor plug" evidence="14">
    <location>
        <begin position="68"/>
        <end position="166"/>
    </location>
</feature>
<reference evidence="15 16" key="1">
    <citation type="submission" date="2020-04" db="EMBL/GenBank/DDBJ databases">
        <title>Genome sequencing of novel species.</title>
        <authorList>
            <person name="Heo J."/>
            <person name="Kim S.-J."/>
            <person name="Kim J.-S."/>
            <person name="Hong S.-B."/>
            <person name="Kwon S.-W."/>
        </authorList>
    </citation>
    <scope>NUCLEOTIDE SEQUENCE [LARGE SCALE GENOMIC DNA]</scope>
    <source>
        <strain evidence="15 16">F39-2</strain>
    </source>
</reference>
<dbReference type="InterPro" id="IPR000531">
    <property type="entry name" value="Beta-barrel_TonB"/>
</dbReference>
<evidence type="ECO:0000313" key="15">
    <source>
        <dbReference type="EMBL" id="QJD96447.1"/>
    </source>
</evidence>
<dbReference type="GO" id="GO:0044718">
    <property type="term" value="P:siderophore transmembrane transport"/>
    <property type="evidence" value="ECO:0007669"/>
    <property type="project" value="TreeGrafter"/>
</dbReference>
<evidence type="ECO:0000256" key="9">
    <source>
        <dbReference type="ARBA" id="ARBA00023237"/>
    </source>
</evidence>
<evidence type="ECO:0000256" key="8">
    <source>
        <dbReference type="ARBA" id="ARBA00023170"/>
    </source>
</evidence>
<protein>
    <submittedName>
        <fullName evidence="15">TonB-dependent receptor</fullName>
    </submittedName>
</protein>
<dbReference type="AlphaFoldDB" id="A0A7L5E223"/>
<dbReference type="Pfam" id="PF07715">
    <property type="entry name" value="Plug"/>
    <property type="match status" value="1"/>
</dbReference>
<evidence type="ECO:0000256" key="7">
    <source>
        <dbReference type="ARBA" id="ARBA00023136"/>
    </source>
</evidence>
<keyword evidence="6 11" id="KW-0798">TonB box</keyword>
<dbReference type="PANTHER" id="PTHR30069">
    <property type="entry name" value="TONB-DEPENDENT OUTER MEMBRANE RECEPTOR"/>
    <property type="match status" value="1"/>
</dbReference>
<dbReference type="PANTHER" id="PTHR30069:SF29">
    <property type="entry name" value="HEMOGLOBIN AND HEMOGLOBIN-HAPTOGLOBIN-BINDING PROTEIN 1-RELATED"/>
    <property type="match status" value="1"/>
</dbReference>
<dbReference type="Pfam" id="PF00593">
    <property type="entry name" value="TonB_dep_Rec_b-barrel"/>
    <property type="match status" value="1"/>
</dbReference>